<accession>A0ACC2MQV5</accession>
<name>A0ACC2MQV5_PERAE</name>
<sequence length="202" mass="23478">MTFMVESQQSVQMSTEWTNEKHILYLNSIEASFVTKMHSHEYHMMDLRSWRLRKRKMLKPYLMSSTGNVHFPSGQFKVLRRGCWEKINFRKARAQLNIGNESHLLSNPWIKHFMQSSYDQELADVQSSSPQGSSVLPSEAIYTQRRKCRTMNCRLAMSSDHPSSHHSDKHDQDFDDSNAGSFLLQPSGVRLSVKYNLPFPCC</sequence>
<keyword evidence="2" id="KW-1185">Reference proteome</keyword>
<protein>
    <submittedName>
        <fullName evidence="1">Uncharacterized protein</fullName>
    </submittedName>
</protein>
<dbReference type="Proteomes" id="UP001234297">
    <property type="component" value="Chromosome 1"/>
</dbReference>
<dbReference type="EMBL" id="CM056809">
    <property type="protein sequence ID" value="KAJ8648147.1"/>
    <property type="molecule type" value="Genomic_DNA"/>
</dbReference>
<reference evidence="1 2" key="1">
    <citation type="journal article" date="2022" name="Hortic Res">
        <title>A haplotype resolved chromosomal level avocado genome allows analysis of novel avocado genes.</title>
        <authorList>
            <person name="Nath O."/>
            <person name="Fletcher S.J."/>
            <person name="Hayward A."/>
            <person name="Shaw L.M."/>
            <person name="Masouleh A.K."/>
            <person name="Furtado A."/>
            <person name="Henry R.J."/>
            <person name="Mitter N."/>
        </authorList>
    </citation>
    <scope>NUCLEOTIDE SEQUENCE [LARGE SCALE GENOMIC DNA]</scope>
    <source>
        <strain evidence="2">cv. Hass</strain>
    </source>
</reference>
<organism evidence="1 2">
    <name type="scientific">Persea americana</name>
    <name type="common">Avocado</name>
    <dbReference type="NCBI Taxonomy" id="3435"/>
    <lineage>
        <taxon>Eukaryota</taxon>
        <taxon>Viridiplantae</taxon>
        <taxon>Streptophyta</taxon>
        <taxon>Embryophyta</taxon>
        <taxon>Tracheophyta</taxon>
        <taxon>Spermatophyta</taxon>
        <taxon>Magnoliopsida</taxon>
        <taxon>Magnoliidae</taxon>
        <taxon>Laurales</taxon>
        <taxon>Lauraceae</taxon>
        <taxon>Persea</taxon>
    </lineage>
</organism>
<evidence type="ECO:0000313" key="1">
    <source>
        <dbReference type="EMBL" id="KAJ8648147.1"/>
    </source>
</evidence>
<proteinExistence type="predicted"/>
<evidence type="ECO:0000313" key="2">
    <source>
        <dbReference type="Proteomes" id="UP001234297"/>
    </source>
</evidence>
<comment type="caution">
    <text evidence="1">The sequence shown here is derived from an EMBL/GenBank/DDBJ whole genome shotgun (WGS) entry which is preliminary data.</text>
</comment>
<gene>
    <name evidence="1" type="ORF">MRB53_001170</name>
</gene>